<comment type="caution">
    <text evidence="2">The sequence shown here is derived from an EMBL/GenBank/DDBJ whole genome shotgun (WGS) entry which is preliminary data.</text>
</comment>
<evidence type="ECO:0000256" key="1">
    <source>
        <dbReference type="SAM" id="Phobius"/>
    </source>
</evidence>
<dbReference type="EMBL" id="ASPP01015338">
    <property type="protein sequence ID" value="ETO18194.1"/>
    <property type="molecule type" value="Genomic_DNA"/>
</dbReference>
<dbReference type="Gene3D" id="3.40.50.300">
    <property type="entry name" value="P-loop containing nucleotide triphosphate hydrolases"/>
    <property type="match status" value="1"/>
</dbReference>
<evidence type="ECO:0008006" key="4">
    <source>
        <dbReference type="Google" id="ProtNLM"/>
    </source>
</evidence>
<name>X6MWH3_RETFI</name>
<dbReference type="Proteomes" id="UP000023152">
    <property type="component" value="Unassembled WGS sequence"/>
</dbReference>
<dbReference type="AlphaFoldDB" id="X6MWH3"/>
<evidence type="ECO:0000313" key="3">
    <source>
        <dbReference type="Proteomes" id="UP000023152"/>
    </source>
</evidence>
<proteinExistence type="predicted"/>
<dbReference type="SUPFAM" id="SSF52540">
    <property type="entry name" value="P-loop containing nucleoside triphosphate hydrolases"/>
    <property type="match status" value="1"/>
</dbReference>
<accession>X6MWH3</accession>
<organism evidence="2 3">
    <name type="scientific">Reticulomyxa filosa</name>
    <dbReference type="NCBI Taxonomy" id="46433"/>
    <lineage>
        <taxon>Eukaryota</taxon>
        <taxon>Sar</taxon>
        <taxon>Rhizaria</taxon>
        <taxon>Retaria</taxon>
        <taxon>Foraminifera</taxon>
        <taxon>Monothalamids</taxon>
        <taxon>Reticulomyxidae</taxon>
        <taxon>Reticulomyxa</taxon>
    </lineage>
</organism>
<keyword evidence="1" id="KW-0472">Membrane</keyword>
<reference evidence="2 3" key="1">
    <citation type="journal article" date="2013" name="Curr. Biol.">
        <title>The Genome of the Foraminiferan Reticulomyxa filosa.</title>
        <authorList>
            <person name="Glockner G."/>
            <person name="Hulsmann N."/>
            <person name="Schleicher M."/>
            <person name="Noegel A.A."/>
            <person name="Eichinger L."/>
            <person name="Gallinger C."/>
            <person name="Pawlowski J."/>
            <person name="Sierra R."/>
            <person name="Euteneuer U."/>
            <person name="Pillet L."/>
            <person name="Moustafa A."/>
            <person name="Platzer M."/>
            <person name="Groth M."/>
            <person name="Szafranski K."/>
            <person name="Schliwa M."/>
        </authorList>
    </citation>
    <scope>NUCLEOTIDE SEQUENCE [LARGE SCALE GENOMIC DNA]</scope>
</reference>
<evidence type="ECO:0000313" key="2">
    <source>
        <dbReference type="EMBL" id="ETO18194.1"/>
    </source>
</evidence>
<keyword evidence="1" id="KW-1133">Transmembrane helix</keyword>
<keyword evidence="1" id="KW-0812">Transmembrane</keyword>
<sequence length="550" mass="65300">MRRKNFVDTPNQVSHLPFPPSADQISFHGIIHRVLKGMKRVNKWNLCKQILMYTLLLITFIHIVHVLVSPLYWPSHLVVLWTERHIKWLQQEHTANEGIINEIKTEREKEPMILIGLGCMKCGSSFWQDLLSASNPKNVRENANQKNQINKTWVLEQMKAHIGTVAKSYFIQSYTNKTNAERYDAITRQNSAVIEFVQPTWRADLGYVKECYWRGLGTRSSHYKQCTFEEYVSLWETIAYNWEQHKHVVLVEKTPTYMRDPSGMQLLSYFASQHRIKFYICLRNPVSRTWSHVWFTCKNRQQRCQYTGENVIASLENVLYHKIKHYSHDFYQLFDMINGEEGTDGNDNFVTYIIQLYTNAYYNFVFEMDTIKERLATNDFYGNTNNQHLHHFQTSTRLPYKRAIASLFTSCYYPQIVMIYSYLRKYGLVGESNNVLKIFQMEKVYTNYSALVFDLKCWIWDELLKYPIYASHNRSFPTCQHEFVTLPQDMLLIPSRSPHPGDYAGKITPSLHRNLFLFFQRCNSRLDHFLKSQPHLVLNNYWDIDLWNLQ</sequence>
<protein>
    <recommendedName>
        <fullName evidence="4">Sulfotransferase domain-containing protein</fullName>
    </recommendedName>
</protein>
<dbReference type="InterPro" id="IPR027417">
    <property type="entry name" value="P-loop_NTPase"/>
</dbReference>
<gene>
    <name evidence="2" type="ORF">RFI_19084</name>
</gene>
<feature type="transmembrane region" description="Helical" evidence="1">
    <location>
        <begin position="50"/>
        <end position="73"/>
    </location>
</feature>
<keyword evidence="3" id="KW-1185">Reference proteome</keyword>